<evidence type="ECO:0000256" key="1">
    <source>
        <dbReference type="SAM" id="MobiDB-lite"/>
    </source>
</evidence>
<keyword evidence="2" id="KW-1133">Transmembrane helix</keyword>
<evidence type="ECO:0000313" key="3">
    <source>
        <dbReference type="EMBL" id="KAF2665710.1"/>
    </source>
</evidence>
<dbReference type="AlphaFoldDB" id="A0A6A6U1C3"/>
<name>A0A6A6U1C3_9PEZI</name>
<accession>A0A6A6U1C3</accession>
<keyword evidence="2" id="KW-0472">Membrane</keyword>
<keyword evidence="2" id="KW-0812">Transmembrane</keyword>
<dbReference type="EMBL" id="MU004240">
    <property type="protein sequence ID" value="KAF2665710.1"/>
    <property type="molecule type" value="Genomic_DNA"/>
</dbReference>
<keyword evidence="4" id="KW-1185">Reference proteome</keyword>
<reference evidence="3" key="1">
    <citation type="journal article" date="2020" name="Stud. Mycol.">
        <title>101 Dothideomycetes genomes: a test case for predicting lifestyles and emergence of pathogens.</title>
        <authorList>
            <person name="Haridas S."/>
            <person name="Albert R."/>
            <person name="Binder M."/>
            <person name="Bloem J."/>
            <person name="Labutti K."/>
            <person name="Salamov A."/>
            <person name="Andreopoulos B."/>
            <person name="Baker S."/>
            <person name="Barry K."/>
            <person name="Bills G."/>
            <person name="Bluhm B."/>
            <person name="Cannon C."/>
            <person name="Castanera R."/>
            <person name="Culley D."/>
            <person name="Daum C."/>
            <person name="Ezra D."/>
            <person name="Gonzalez J."/>
            <person name="Henrissat B."/>
            <person name="Kuo A."/>
            <person name="Liang C."/>
            <person name="Lipzen A."/>
            <person name="Lutzoni F."/>
            <person name="Magnuson J."/>
            <person name="Mondo S."/>
            <person name="Nolan M."/>
            <person name="Ohm R."/>
            <person name="Pangilinan J."/>
            <person name="Park H.-J."/>
            <person name="Ramirez L."/>
            <person name="Alfaro M."/>
            <person name="Sun H."/>
            <person name="Tritt A."/>
            <person name="Yoshinaga Y."/>
            <person name="Zwiers L.-H."/>
            <person name="Turgeon B."/>
            <person name="Goodwin S."/>
            <person name="Spatafora J."/>
            <person name="Crous P."/>
            <person name="Grigoriev I."/>
        </authorList>
    </citation>
    <scope>NUCLEOTIDE SEQUENCE</scope>
    <source>
        <strain evidence="3">CBS 115976</strain>
    </source>
</reference>
<evidence type="ECO:0000256" key="2">
    <source>
        <dbReference type="SAM" id="Phobius"/>
    </source>
</evidence>
<organism evidence="3 4">
    <name type="scientific">Microthyrium microscopicum</name>
    <dbReference type="NCBI Taxonomy" id="703497"/>
    <lineage>
        <taxon>Eukaryota</taxon>
        <taxon>Fungi</taxon>
        <taxon>Dikarya</taxon>
        <taxon>Ascomycota</taxon>
        <taxon>Pezizomycotina</taxon>
        <taxon>Dothideomycetes</taxon>
        <taxon>Dothideomycetes incertae sedis</taxon>
        <taxon>Microthyriales</taxon>
        <taxon>Microthyriaceae</taxon>
        <taxon>Microthyrium</taxon>
    </lineage>
</organism>
<feature type="transmembrane region" description="Helical" evidence="2">
    <location>
        <begin position="34"/>
        <end position="58"/>
    </location>
</feature>
<sequence length="148" mass="16261">MPSINITLSGSHHANTTSNTIDPVNGECKPSHSLIALIIWAAFTAGFAMAFFGTRYYYKLQPKVDAYRRDKAIKEQNERVIATTRAPPVPVEIELKSVKHGKRAKRRMSKQSTLLGSVAGDSDEDIGLVEDDGGYKGRGKNVVADELR</sequence>
<proteinExistence type="predicted"/>
<evidence type="ECO:0000313" key="4">
    <source>
        <dbReference type="Proteomes" id="UP000799302"/>
    </source>
</evidence>
<feature type="region of interest" description="Disordered" evidence="1">
    <location>
        <begin position="1"/>
        <end position="22"/>
    </location>
</feature>
<dbReference type="Proteomes" id="UP000799302">
    <property type="component" value="Unassembled WGS sequence"/>
</dbReference>
<gene>
    <name evidence="3" type="ORF">BT63DRAFT_459287</name>
</gene>
<protein>
    <submittedName>
        <fullName evidence="3">Uncharacterized protein</fullName>
    </submittedName>
</protein>